<feature type="region of interest" description="Disordered" evidence="2">
    <location>
        <begin position="832"/>
        <end position="875"/>
    </location>
</feature>
<dbReference type="PANTHER" id="PTHR11654">
    <property type="entry name" value="OLIGOPEPTIDE TRANSPORTER-RELATED"/>
    <property type="match status" value="1"/>
</dbReference>
<keyword evidence="3" id="KW-0812">Transmembrane</keyword>
<dbReference type="GO" id="GO:0016192">
    <property type="term" value="P:vesicle-mediated transport"/>
    <property type="evidence" value="ECO:0007669"/>
    <property type="project" value="InterPro"/>
</dbReference>
<organism evidence="5 6">
    <name type="scientific">Camellia sinensis</name>
    <name type="common">Tea plant</name>
    <name type="synonym">Thea sinensis</name>
    <dbReference type="NCBI Taxonomy" id="4442"/>
    <lineage>
        <taxon>Eukaryota</taxon>
        <taxon>Viridiplantae</taxon>
        <taxon>Streptophyta</taxon>
        <taxon>Embryophyta</taxon>
        <taxon>Tracheophyta</taxon>
        <taxon>Spermatophyta</taxon>
        <taxon>Magnoliopsida</taxon>
        <taxon>eudicotyledons</taxon>
        <taxon>Gunneridae</taxon>
        <taxon>Pentapetalae</taxon>
        <taxon>asterids</taxon>
        <taxon>Ericales</taxon>
        <taxon>Theaceae</taxon>
        <taxon>Camellia</taxon>
    </lineage>
</organism>
<feature type="compositionally biased region" description="Basic residues" evidence="2">
    <location>
        <begin position="864"/>
        <end position="875"/>
    </location>
</feature>
<reference evidence="5 6" key="2">
    <citation type="submission" date="2020-07" db="EMBL/GenBank/DDBJ databases">
        <title>Genome assembly of wild tea tree DASZ reveals pedigree and selection history of tea varieties.</title>
        <authorList>
            <person name="Zhang W."/>
        </authorList>
    </citation>
    <scope>NUCLEOTIDE SEQUENCE [LARGE SCALE GENOMIC DNA]</scope>
    <source>
        <strain evidence="6">cv. G240</strain>
        <tissue evidence="5">Leaf</tissue>
    </source>
</reference>
<dbReference type="GO" id="GO:0005198">
    <property type="term" value="F:structural molecule activity"/>
    <property type="evidence" value="ECO:0007669"/>
    <property type="project" value="InterPro"/>
</dbReference>
<evidence type="ECO:0000313" key="6">
    <source>
        <dbReference type="Proteomes" id="UP000593564"/>
    </source>
</evidence>
<dbReference type="SUPFAM" id="SSF49348">
    <property type="entry name" value="Clathrin adaptor appendage domain"/>
    <property type="match status" value="1"/>
</dbReference>
<feature type="domain" description="Coatomer gamma subunit appendage Ig-like subdomain" evidence="4">
    <location>
        <begin position="170"/>
        <end position="238"/>
    </location>
</feature>
<dbReference type="InterPro" id="IPR036259">
    <property type="entry name" value="MFS_trans_sf"/>
</dbReference>
<comment type="similarity">
    <text evidence="1">Belongs to the major facilitator superfamily. Phosphate:H(+) symporter (TC 2.A.1.9) family.</text>
</comment>
<gene>
    <name evidence="5" type="ORF">HYC85_026265</name>
</gene>
<dbReference type="Gene3D" id="2.60.40.1480">
    <property type="entry name" value="Coatomer, gamma subunit, appendage domain"/>
    <property type="match status" value="1"/>
</dbReference>
<protein>
    <recommendedName>
        <fullName evidence="4">Coatomer gamma subunit appendage Ig-like subdomain domain-containing protein</fullName>
    </recommendedName>
</protein>
<comment type="caution">
    <text evidence="5">The sequence shown here is derived from an EMBL/GenBank/DDBJ whole genome shotgun (WGS) entry which is preliminary data.</text>
</comment>
<evidence type="ECO:0000256" key="2">
    <source>
        <dbReference type="SAM" id="MobiDB-lite"/>
    </source>
</evidence>
<dbReference type="Pfam" id="PF08752">
    <property type="entry name" value="COP-gamma_platf"/>
    <property type="match status" value="1"/>
</dbReference>
<keyword evidence="3" id="KW-1133">Transmembrane helix</keyword>
<name>A0A7J7G753_CAMSI</name>
<evidence type="ECO:0000256" key="3">
    <source>
        <dbReference type="SAM" id="Phobius"/>
    </source>
</evidence>
<dbReference type="InterPro" id="IPR013041">
    <property type="entry name" value="Clathrin_app_Ig-like_sf"/>
</dbReference>
<evidence type="ECO:0000313" key="5">
    <source>
        <dbReference type="EMBL" id="KAF5935136.1"/>
    </source>
</evidence>
<proteinExistence type="inferred from homology"/>
<dbReference type="GO" id="GO:0006886">
    <property type="term" value="P:intracellular protein transport"/>
    <property type="evidence" value="ECO:0007669"/>
    <property type="project" value="InterPro"/>
</dbReference>
<reference evidence="6" key="1">
    <citation type="journal article" date="2020" name="Nat. Commun.">
        <title>Genome assembly of wild tea tree DASZ reveals pedigree and selection history of tea varieties.</title>
        <authorList>
            <person name="Zhang W."/>
            <person name="Zhang Y."/>
            <person name="Qiu H."/>
            <person name="Guo Y."/>
            <person name="Wan H."/>
            <person name="Zhang X."/>
            <person name="Scossa F."/>
            <person name="Alseekh S."/>
            <person name="Zhang Q."/>
            <person name="Wang P."/>
            <person name="Xu L."/>
            <person name="Schmidt M.H."/>
            <person name="Jia X."/>
            <person name="Li D."/>
            <person name="Zhu A."/>
            <person name="Guo F."/>
            <person name="Chen W."/>
            <person name="Ni D."/>
            <person name="Usadel B."/>
            <person name="Fernie A.R."/>
            <person name="Wen W."/>
        </authorList>
    </citation>
    <scope>NUCLEOTIDE SEQUENCE [LARGE SCALE GENOMIC DNA]</scope>
    <source>
        <strain evidence="6">cv. G240</strain>
    </source>
</reference>
<dbReference type="AlphaFoldDB" id="A0A7J7G753"/>
<dbReference type="InterPro" id="IPR037067">
    <property type="entry name" value="Coatomer_gsu_app_sf"/>
</dbReference>
<sequence>MNDILDEVCCYVLCVINSCHIHGTSMYMECGTASEQHKIHRREILWLLKTARELAIQIIVIKRSVFREARKTLWIKDLLRSWSYHYENLCPGLCLLFINSSSKNGTMAIEYLEDNKTQTEIIDILHNTYARLIPFEQKVLEIIELLLKACDAVENYAKRFVIEEGPTAPGKKPLSSAPVELTEAETEYAVNAVQHIFDRHVVTVVVDASDTKKFTEVSTRPLRSLPYDSPGQTFVATSSIKRRRILSSAYHSPLTSPNNLLSLFTSTLLLLLLLLLLPQCWVRFKTLLSSQKKQQKQEREWFAVSFKPENFIPGLVIGFIFGLFLDLSKPIKNNNNTTPKKAANLLLGKQQRLVSTNTDEELKMFLHNCQNALHVLIRFTSVAAYEHQWKYGFDFTRITNEALEKVASVGLHANMILYLKNEYHLSIVTGTSILFLWNAVSNFLPTFGAFLSGSYLGRFRVVGLGSIVTLLNCPTVLMRAWSRCPFPYAIGPGGTPNRSTMTGLSLVENCHHMHATELCVAGLPLWQRGQWVMLMTGLILTGLLWLTSSEACQPPSVLPSSEPELPVAQSRHSTACPAKCLQVTARPGVVHTWSADLLDRATIRLSRLHPPSHLPLVGKYRFMVSSPGAMAEFRREYNIPNDVVLELAKKGDTPWGDLDRCPFTVVSIVEGGLRFPVQPLICEFLRQTRLCPTQVSNNTYKIINGVAELNRRLGLNLGLAEIFHQYSLSKNKGGFCWYLKVKKGRAKLIEGNPDKEANDDDFLWVSGRYEDTEAPVPGWYIRKDFGSADKHLAADYYRANQEAIGTLLRHPAEERESLKLLGFEQTYHYTAPRKSRATGGTSSTPAGQTEGAVLALASEQAAGRSKKRQRKDRSG</sequence>
<accession>A0A7J7G753</accession>
<dbReference type="EMBL" id="JACBKZ010000013">
    <property type="protein sequence ID" value="KAF5935136.1"/>
    <property type="molecule type" value="Genomic_DNA"/>
</dbReference>
<feature type="compositionally biased region" description="Polar residues" evidence="2">
    <location>
        <begin position="838"/>
        <end position="847"/>
    </location>
</feature>
<keyword evidence="6" id="KW-1185">Reference proteome</keyword>
<feature type="transmembrane region" description="Helical" evidence="3">
    <location>
        <begin position="260"/>
        <end position="282"/>
    </location>
</feature>
<dbReference type="Gene3D" id="1.20.1250.20">
    <property type="entry name" value="MFS general substrate transporter like domains"/>
    <property type="match status" value="1"/>
</dbReference>
<keyword evidence="3" id="KW-0472">Membrane</keyword>
<dbReference type="InterPro" id="IPR013040">
    <property type="entry name" value="Coatomer_gsu_app_Ig-like_dom"/>
</dbReference>
<evidence type="ECO:0000256" key="1">
    <source>
        <dbReference type="ARBA" id="ARBA00044504"/>
    </source>
</evidence>
<dbReference type="GO" id="GO:0030126">
    <property type="term" value="C:COPI vesicle coat"/>
    <property type="evidence" value="ECO:0007669"/>
    <property type="project" value="InterPro"/>
</dbReference>
<dbReference type="Proteomes" id="UP000593564">
    <property type="component" value="Unassembled WGS sequence"/>
</dbReference>
<evidence type="ECO:0000259" key="4">
    <source>
        <dbReference type="Pfam" id="PF08752"/>
    </source>
</evidence>